<dbReference type="EMBL" id="JAIHOM010000002">
    <property type="protein sequence ID" value="MCW6034796.1"/>
    <property type="molecule type" value="Genomic_DNA"/>
</dbReference>
<dbReference type="Gene3D" id="3.40.50.1820">
    <property type="entry name" value="alpha/beta hydrolase"/>
    <property type="match status" value="1"/>
</dbReference>
<dbReference type="Proteomes" id="UP001526426">
    <property type="component" value="Unassembled WGS sequence"/>
</dbReference>
<reference evidence="1 2" key="1">
    <citation type="submission" date="2021-08" db="EMBL/GenBank/DDBJ databases">
        <title>Draft genome sequence of Spirulina subsalsa with high tolerance to salinity and hype-accumulation of phycocyanin.</title>
        <authorList>
            <person name="Pei H."/>
            <person name="Jiang L."/>
        </authorList>
    </citation>
    <scope>NUCLEOTIDE SEQUENCE [LARGE SCALE GENOMIC DNA]</scope>
    <source>
        <strain evidence="1 2">FACHB-351</strain>
    </source>
</reference>
<evidence type="ECO:0000313" key="1">
    <source>
        <dbReference type="EMBL" id="MCW6034796.1"/>
    </source>
</evidence>
<name>A0ABT3KZW8_9CYAN</name>
<dbReference type="InterPro" id="IPR029058">
    <property type="entry name" value="AB_hydrolase_fold"/>
</dbReference>
<keyword evidence="1" id="KW-0378">Hydrolase</keyword>
<dbReference type="SUPFAM" id="SSF53474">
    <property type="entry name" value="alpha/beta-Hydrolases"/>
    <property type="match status" value="1"/>
</dbReference>
<organism evidence="1 2">
    <name type="scientific">Spirulina subsalsa FACHB-351</name>
    <dbReference type="NCBI Taxonomy" id="234711"/>
    <lineage>
        <taxon>Bacteria</taxon>
        <taxon>Bacillati</taxon>
        <taxon>Cyanobacteriota</taxon>
        <taxon>Cyanophyceae</taxon>
        <taxon>Spirulinales</taxon>
        <taxon>Spirulinaceae</taxon>
        <taxon>Spirulina</taxon>
    </lineage>
</organism>
<keyword evidence="2" id="KW-1185">Reference proteome</keyword>
<accession>A0ABT3KZW8</accession>
<evidence type="ECO:0000313" key="2">
    <source>
        <dbReference type="Proteomes" id="UP001526426"/>
    </source>
</evidence>
<dbReference type="GO" id="GO:0016787">
    <property type="term" value="F:hydrolase activity"/>
    <property type="evidence" value="ECO:0007669"/>
    <property type="project" value="UniProtKB-KW"/>
</dbReference>
<protein>
    <submittedName>
        <fullName evidence="1">Alpha/beta hydrolase</fullName>
    </submittedName>
</protein>
<comment type="caution">
    <text evidence="1">The sequence shown here is derived from an EMBL/GenBank/DDBJ whole genome shotgun (WGS) entry which is preliminary data.</text>
</comment>
<proteinExistence type="predicted"/>
<sequence>MVKLVEHSRSKTPDVVWLNGSPALQKLDRPLLKYLVRYCTVAHWEYCPNLDQPLGLEDVVILLHHYLKTLPYPVHLVGHGISGLLGLLYGECYPEKVRSLTLLSVGVDGGMDWQAYYYRRMSQFPCLRQPLLLQMVNHLFGYQSGFMSHQLVRLLEEDLQTSISPHTLAKQFQFHPRMVDVPLLVCGSEDDEVVDNERFQEWRCWLKKCDRLWQYPQGRYFFHYFYPQEVGQQILNFWRAKVYRDQLAQESALP</sequence>
<gene>
    <name evidence="1" type="ORF">K4A83_00695</name>
</gene>